<protein>
    <submittedName>
        <fullName evidence="6">LysR family transcriptional regulator</fullName>
    </submittedName>
</protein>
<dbReference type="EMBL" id="VUNG01000013">
    <property type="protein sequence ID" value="MST84349.1"/>
    <property type="molecule type" value="Genomic_DNA"/>
</dbReference>
<dbReference type="CDD" id="cd08411">
    <property type="entry name" value="PBP2_OxyR"/>
    <property type="match status" value="1"/>
</dbReference>
<gene>
    <name evidence="6" type="ORF">FYJ73_06655</name>
</gene>
<comment type="caution">
    <text evidence="6">The sequence shown here is derived from an EMBL/GenBank/DDBJ whole genome shotgun (WGS) entry which is preliminary data.</text>
</comment>
<evidence type="ECO:0000256" key="4">
    <source>
        <dbReference type="ARBA" id="ARBA00023163"/>
    </source>
</evidence>
<dbReference type="AlphaFoldDB" id="A0A7K0KER3"/>
<proteinExistence type="inferred from homology"/>
<dbReference type="InterPro" id="IPR050950">
    <property type="entry name" value="HTH-type_LysR_regulators"/>
</dbReference>
<dbReference type="GO" id="GO:0005829">
    <property type="term" value="C:cytosol"/>
    <property type="evidence" value="ECO:0007669"/>
    <property type="project" value="TreeGrafter"/>
</dbReference>
<dbReference type="SUPFAM" id="SSF46785">
    <property type="entry name" value="Winged helix' DNA-binding domain"/>
    <property type="match status" value="1"/>
</dbReference>
<dbReference type="FunFam" id="1.10.10.10:FF:000001">
    <property type="entry name" value="LysR family transcriptional regulator"/>
    <property type="match status" value="1"/>
</dbReference>
<dbReference type="PANTHER" id="PTHR30419:SF29">
    <property type="entry name" value="LYSR-FAMILY TRANSCRIPTIONAL REGULATOR"/>
    <property type="match status" value="1"/>
</dbReference>
<evidence type="ECO:0000313" key="6">
    <source>
        <dbReference type="EMBL" id="MST84349.1"/>
    </source>
</evidence>
<dbReference type="Pfam" id="PF03466">
    <property type="entry name" value="LysR_substrate"/>
    <property type="match status" value="1"/>
</dbReference>
<dbReference type="InterPro" id="IPR036390">
    <property type="entry name" value="WH_DNA-bd_sf"/>
</dbReference>
<keyword evidence="3" id="KW-0238">DNA-binding</keyword>
<name>A0A7K0KER3_9BACT</name>
<dbReference type="Gene3D" id="1.10.10.10">
    <property type="entry name" value="Winged helix-like DNA-binding domain superfamily/Winged helix DNA-binding domain"/>
    <property type="match status" value="1"/>
</dbReference>
<dbReference type="Proteomes" id="UP000438914">
    <property type="component" value="Unassembled WGS sequence"/>
</dbReference>
<feature type="domain" description="HTH lysR-type" evidence="5">
    <location>
        <begin position="1"/>
        <end position="58"/>
    </location>
</feature>
<organism evidence="6 7">
    <name type="scientific">Hallella mizrahii</name>
    <dbReference type="NCBI Taxonomy" id="2606637"/>
    <lineage>
        <taxon>Bacteria</taxon>
        <taxon>Pseudomonadati</taxon>
        <taxon>Bacteroidota</taxon>
        <taxon>Bacteroidia</taxon>
        <taxon>Bacteroidales</taxon>
        <taxon>Prevotellaceae</taxon>
        <taxon>Hallella</taxon>
    </lineage>
</organism>
<dbReference type="GO" id="GO:0003700">
    <property type="term" value="F:DNA-binding transcription factor activity"/>
    <property type="evidence" value="ECO:0007669"/>
    <property type="project" value="InterPro"/>
</dbReference>
<keyword evidence="4" id="KW-0804">Transcription</keyword>
<dbReference type="InterPro" id="IPR005119">
    <property type="entry name" value="LysR_subst-bd"/>
</dbReference>
<dbReference type="InterPro" id="IPR036388">
    <property type="entry name" value="WH-like_DNA-bd_sf"/>
</dbReference>
<dbReference type="RefSeq" id="WP_154533937.1">
    <property type="nucleotide sequence ID" value="NZ_VUNG01000013.1"/>
</dbReference>
<sequence length="303" mass="34871">MTLQQLEYILALNRLGNFAKAADYCDVTQPTLSSMIQKLENELGIKIFDRRRQPIITTKAGQAVIRQAKEVLYQSRRLKEIVEEEKDTYLGTFTIGVLPTIAPYLIPHFFPQLMREHPEMDLRIVELKTKDMKQALLNGDIDAGILAKIEGLEMFNSTHLYTEKYFAYISEGDPLFAKERIKTTDLNGEFLWLLDEGHCFRDQLVKFCHLKSAAVSKKAYTLGSIETFMRIVENGKGVTFIPEMAISQLEDAQKRLVRPFALPEPRREIVMITADNFIRHKMLDMIVKRIQDCAKPLLCPNNK</sequence>
<evidence type="ECO:0000313" key="7">
    <source>
        <dbReference type="Proteomes" id="UP000438914"/>
    </source>
</evidence>
<evidence type="ECO:0000256" key="2">
    <source>
        <dbReference type="ARBA" id="ARBA00023015"/>
    </source>
</evidence>
<keyword evidence="2" id="KW-0805">Transcription regulation</keyword>
<dbReference type="GO" id="GO:0003677">
    <property type="term" value="F:DNA binding"/>
    <property type="evidence" value="ECO:0007669"/>
    <property type="project" value="UniProtKB-KW"/>
</dbReference>
<comment type="similarity">
    <text evidence="1">Belongs to the LysR transcriptional regulatory family.</text>
</comment>
<dbReference type="InterPro" id="IPR000847">
    <property type="entry name" value="LysR_HTH_N"/>
</dbReference>
<evidence type="ECO:0000256" key="1">
    <source>
        <dbReference type="ARBA" id="ARBA00009437"/>
    </source>
</evidence>
<dbReference type="Pfam" id="PF00126">
    <property type="entry name" value="HTH_1"/>
    <property type="match status" value="1"/>
</dbReference>
<dbReference type="Gene3D" id="3.40.190.10">
    <property type="entry name" value="Periplasmic binding protein-like II"/>
    <property type="match status" value="2"/>
</dbReference>
<accession>A0A7K0KER3</accession>
<evidence type="ECO:0000259" key="5">
    <source>
        <dbReference type="PROSITE" id="PS50931"/>
    </source>
</evidence>
<dbReference type="PROSITE" id="PS50931">
    <property type="entry name" value="HTH_LYSR"/>
    <property type="match status" value="1"/>
</dbReference>
<reference evidence="6 7" key="1">
    <citation type="submission" date="2019-08" db="EMBL/GenBank/DDBJ databases">
        <title>In-depth cultivation of the pig gut microbiome towards novel bacterial diversity and tailored functional studies.</title>
        <authorList>
            <person name="Wylensek D."/>
            <person name="Hitch T.C.A."/>
            <person name="Clavel T."/>
        </authorList>
    </citation>
    <scope>NUCLEOTIDE SEQUENCE [LARGE SCALE GENOMIC DNA]</scope>
    <source>
        <strain evidence="6 7">LKV-178-WT-2A</strain>
    </source>
</reference>
<dbReference type="SUPFAM" id="SSF53850">
    <property type="entry name" value="Periplasmic binding protein-like II"/>
    <property type="match status" value="1"/>
</dbReference>
<evidence type="ECO:0000256" key="3">
    <source>
        <dbReference type="ARBA" id="ARBA00023125"/>
    </source>
</evidence>
<keyword evidence="7" id="KW-1185">Reference proteome</keyword>
<dbReference type="PANTHER" id="PTHR30419">
    <property type="entry name" value="HTH-TYPE TRANSCRIPTIONAL REGULATOR YBHD"/>
    <property type="match status" value="1"/>
</dbReference>
<dbReference type="PRINTS" id="PR00039">
    <property type="entry name" value="HTHLYSR"/>
</dbReference>